<evidence type="ECO:0000313" key="1">
    <source>
        <dbReference type="EMBL" id="PWV07578.1"/>
    </source>
</evidence>
<dbReference type="VEuPathDB" id="TriTrypDB:TCSYLVIO_002603"/>
<dbReference type="VEuPathDB" id="TriTrypDB:TcYC6_0012720"/>
<dbReference type="VEuPathDB" id="TriTrypDB:Tc_MARK_1339"/>
<evidence type="ECO:0000313" key="2">
    <source>
        <dbReference type="Proteomes" id="UP000246078"/>
    </source>
</evidence>
<sequence>MPPPLLDPESILDTSVARETEEVDPFSSSNSGPRDEKSLFFSLNGSIKALNESLSSLLANHHKHREVIVAMDKFLMRSEAERCNPRLNAVFMSTLRGILNDEQLFLAAAPLFVQLMALRGLLKKKQSCKEERFENGINFYGMKCWVSFFISFVKNKKRLERK</sequence>
<name>A0A2V2WG36_TRYCR</name>
<dbReference type="VEuPathDB" id="TriTrypDB:TcCLB.510901.220"/>
<dbReference type="VEuPathDB" id="TriTrypDB:BCY84_15818"/>
<dbReference type="EMBL" id="PRFC01000100">
    <property type="protein sequence ID" value="PWV07578.1"/>
    <property type="molecule type" value="Genomic_DNA"/>
</dbReference>
<accession>A0A2V2WG36</accession>
<comment type="caution">
    <text evidence="1">The sequence shown here is derived from an EMBL/GenBank/DDBJ whole genome shotgun (WGS) entry which is preliminary data.</text>
</comment>
<gene>
    <name evidence="1" type="ORF">C3747_100g73</name>
</gene>
<dbReference type="VEuPathDB" id="TriTrypDB:TcG_04774"/>
<dbReference type="VEuPathDB" id="TriTrypDB:ECC02_006300"/>
<protein>
    <submittedName>
        <fullName evidence="1">Uncharacterized protein</fullName>
    </submittedName>
</protein>
<reference evidence="1 2" key="1">
    <citation type="journal article" date="2018" name="Microb. Genom.">
        <title>Expanding an expanded genome: long-read sequencing of Trypanosoma cruzi.</title>
        <authorList>
            <person name="Berna L."/>
            <person name="Rodriguez M."/>
            <person name="Chiribao M.L."/>
            <person name="Parodi-Talice A."/>
            <person name="Pita S."/>
            <person name="Rijo G."/>
            <person name="Alvarez-Valin F."/>
            <person name="Robello C."/>
        </authorList>
    </citation>
    <scope>NUCLEOTIDE SEQUENCE [LARGE SCALE GENOMIC DNA]</scope>
    <source>
        <strain evidence="1 2">TCC</strain>
    </source>
</reference>
<dbReference type="Proteomes" id="UP000246078">
    <property type="component" value="Unassembled WGS sequence"/>
</dbReference>
<dbReference type="VEuPathDB" id="TriTrypDB:C4B63_6g434"/>
<dbReference type="AlphaFoldDB" id="A0A2V2WG36"/>
<dbReference type="VEuPathDB" id="TriTrypDB:C3747_100g73"/>
<proteinExistence type="predicted"/>
<organism evidence="1 2">
    <name type="scientific">Trypanosoma cruzi</name>
    <dbReference type="NCBI Taxonomy" id="5693"/>
    <lineage>
        <taxon>Eukaryota</taxon>
        <taxon>Discoba</taxon>
        <taxon>Euglenozoa</taxon>
        <taxon>Kinetoplastea</taxon>
        <taxon>Metakinetoplastina</taxon>
        <taxon>Trypanosomatida</taxon>
        <taxon>Trypanosomatidae</taxon>
        <taxon>Trypanosoma</taxon>
        <taxon>Schizotrypanum</taxon>
    </lineage>
</organism>
<dbReference type="VEuPathDB" id="TriTrypDB:TcBrA4_0078510"/>